<dbReference type="AlphaFoldDB" id="A0A8X7CPC2"/>
<sequence length="91" mass="10198">METILDTNLDSQLDNGTGMTYDHQPNDSAMDQYSPLPLTTSRPGSPQLTNCRRRHQLAQDIKFYTITIESIKSNINSLRLNGLDDVEIATS</sequence>
<evidence type="ECO:0000313" key="2">
    <source>
        <dbReference type="EMBL" id="GFY75768.1"/>
    </source>
</evidence>
<protein>
    <submittedName>
        <fullName evidence="2">Uncharacterized protein</fullName>
    </submittedName>
</protein>
<proteinExistence type="predicted"/>
<evidence type="ECO:0000256" key="1">
    <source>
        <dbReference type="SAM" id="MobiDB-lite"/>
    </source>
</evidence>
<name>A0A8X7CPC2_9ARAC</name>
<feature type="compositionally biased region" description="Polar residues" evidence="1">
    <location>
        <begin position="26"/>
        <end position="48"/>
    </location>
</feature>
<dbReference type="Proteomes" id="UP000886998">
    <property type="component" value="Unassembled WGS sequence"/>
</dbReference>
<accession>A0A8X7CPC2</accession>
<reference evidence="2" key="1">
    <citation type="submission" date="2020-08" db="EMBL/GenBank/DDBJ databases">
        <title>Multicomponent nature underlies the extraordinary mechanical properties of spider dragline silk.</title>
        <authorList>
            <person name="Kono N."/>
            <person name="Nakamura H."/>
            <person name="Mori M."/>
            <person name="Yoshida Y."/>
            <person name="Ohtoshi R."/>
            <person name="Malay A.D."/>
            <person name="Moran D.A.P."/>
            <person name="Tomita M."/>
            <person name="Numata K."/>
            <person name="Arakawa K."/>
        </authorList>
    </citation>
    <scope>NUCLEOTIDE SEQUENCE</scope>
</reference>
<organism evidence="2 3">
    <name type="scientific">Trichonephila inaurata madagascariensis</name>
    <dbReference type="NCBI Taxonomy" id="2747483"/>
    <lineage>
        <taxon>Eukaryota</taxon>
        <taxon>Metazoa</taxon>
        <taxon>Ecdysozoa</taxon>
        <taxon>Arthropoda</taxon>
        <taxon>Chelicerata</taxon>
        <taxon>Arachnida</taxon>
        <taxon>Araneae</taxon>
        <taxon>Araneomorphae</taxon>
        <taxon>Entelegynae</taxon>
        <taxon>Araneoidea</taxon>
        <taxon>Nephilidae</taxon>
        <taxon>Trichonephila</taxon>
        <taxon>Trichonephila inaurata</taxon>
    </lineage>
</organism>
<gene>
    <name evidence="2" type="ORF">TNIN_359631</name>
</gene>
<keyword evidence="3" id="KW-1185">Reference proteome</keyword>
<dbReference type="EMBL" id="BMAV01021605">
    <property type="protein sequence ID" value="GFY75768.1"/>
    <property type="molecule type" value="Genomic_DNA"/>
</dbReference>
<feature type="compositionally biased region" description="Polar residues" evidence="1">
    <location>
        <begin position="1"/>
        <end position="18"/>
    </location>
</feature>
<evidence type="ECO:0000313" key="3">
    <source>
        <dbReference type="Proteomes" id="UP000886998"/>
    </source>
</evidence>
<comment type="caution">
    <text evidence="2">The sequence shown here is derived from an EMBL/GenBank/DDBJ whole genome shotgun (WGS) entry which is preliminary data.</text>
</comment>
<feature type="region of interest" description="Disordered" evidence="1">
    <location>
        <begin position="1"/>
        <end position="48"/>
    </location>
</feature>